<dbReference type="Gramene" id="KCW89560">
    <property type="protein sequence ID" value="KCW89560"/>
    <property type="gene ID" value="EUGRSUZ_A01844"/>
</dbReference>
<sequence length="99" mass="11159">MWWVLNGNLETFHHHQLGVFSFKTEGFLLQGTSPFILTLSCLRIDSLRRRPFCFSAGLILGSVLSKLLLISFFICRAPPSSKVSSSPPTQNFFFNESSC</sequence>
<name>A0A059DH69_EUCGR</name>
<evidence type="ECO:0000256" key="1">
    <source>
        <dbReference type="SAM" id="MobiDB-lite"/>
    </source>
</evidence>
<protein>
    <submittedName>
        <fullName evidence="3">Uncharacterized protein</fullName>
    </submittedName>
</protein>
<evidence type="ECO:0000256" key="2">
    <source>
        <dbReference type="SAM" id="Phobius"/>
    </source>
</evidence>
<gene>
    <name evidence="3" type="ORF">EUGRSUZ_A01844</name>
</gene>
<keyword evidence="2" id="KW-0472">Membrane</keyword>
<feature type="region of interest" description="Disordered" evidence="1">
    <location>
        <begin position="79"/>
        <end position="99"/>
    </location>
</feature>
<feature type="compositionally biased region" description="Polar residues" evidence="1">
    <location>
        <begin position="89"/>
        <end position="99"/>
    </location>
</feature>
<dbReference type="InParanoid" id="A0A059DH69"/>
<organism evidence="3">
    <name type="scientific">Eucalyptus grandis</name>
    <name type="common">Flooded gum</name>
    <dbReference type="NCBI Taxonomy" id="71139"/>
    <lineage>
        <taxon>Eukaryota</taxon>
        <taxon>Viridiplantae</taxon>
        <taxon>Streptophyta</taxon>
        <taxon>Embryophyta</taxon>
        <taxon>Tracheophyta</taxon>
        <taxon>Spermatophyta</taxon>
        <taxon>Magnoliopsida</taxon>
        <taxon>eudicotyledons</taxon>
        <taxon>Gunneridae</taxon>
        <taxon>Pentapetalae</taxon>
        <taxon>rosids</taxon>
        <taxon>malvids</taxon>
        <taxon>Myrtales</taxon>
        <taxon>Myrtaceae</taxon>
        <taxon>Myrtoideae</taxon>
        <taxon>Eucalypteae</taxon>
        <taxon>Eucalyptus</taxon>
    </lineage>
</organism>
<keyword evidence="2" id="KW-1133">Transmembrane helix</keyword>
<proteinExistence type="predicted"/>
<dbReference type="EMBL" id="KK198753">
    <property type="protein sequence ID" value="KCW89560.1"/>
    <property type="molecule type" value="Genomic_DNA"/>
</dbReference>
<accession>A0A059DH69</accession>
<feature type="compositionally biased region" description="Low complexity" evidence="1">
    <location>
        <begin position="79"/>
        <end position="88"/>
    </location>
</feature>
<reference evidence="3" key="1">
    <citation type="submission" date="2013-07" db="EMBL/GenBank/DDBJ databases">
        <title>The genome of Eucalyptus grandis.</title>
        <authorList>
            <person name="Schmutz J."/>
            <person name="Hayes R."/>
            <person name="Myburg A."/>
            <person name="Tuskan G."/>
            <person name="Grattapaglia D."/>
            <person name="Rokhsar D.S."/>
        </authorList>
    </citation>
    <scope>NUCLEOTIDE SEQUENCE</scope>
    <source>
        <tissue evidence="3">Leaf extractions</tissue>
    </source>
</reference>
<feature type="transmembrane region" description="Helical" evidence="2">
    <location>
        <begin position="52"/>
        <end position="74"/>
    </location>
</feature>
<dbReference type="AlphaFoldDB" id="A0A059DH69"/>
<evidence type="ECO:0000313" key="3">
    <source>
        <dbReference type="EMBL" id="KCW89560.1"/>
    </source>
</evidence>
<keyword evidence="2" id="KW-0812">Transmembrane</keyword>